<reference evidence="1 2" key="1">
    <citation type="submission" date="2019-06" db="EMBL/GenBank/DDBJ databases">
        <title>Discovery of a novel chromosome fission-fusion reversal in muntjac.</title>
        <authorList>
            <person name="Mudd A.B."/>
            <person name="Bredeson J.V."/>
            <person name="Baum R."/>
            <person name="Hockemeyer D."/>
            <person name="Rokhsar D.S."/>
        </authorList>
    </citation>
    <scope>NUCLEOTIDE SEQUENCE [LARGE SCALE GENOMIC DNA]</scope>
    <source>
        <strain evidence="1">UCam_UCB_Mr</strain>
        <tissue evidence="1">Fibroblast cell line</tissue>
    </source>
</reference>
<dbReference type="Proteomes" id="UP000326062">
    <property type="component" value="Chromosome 11"/>
</dbReference>
<protein>
    <submittedName>
        <fullName evidence="1">Uncharacterized protein</fullName>
    </submittedName>
</protein>
<proteinExistence type="predicted"/>
<comment type="caution">
    <text evidence="1">The sequence shown here is derived from an EMBL/GenBank/DDBJ whole genome shotgun (WGS) entry which is preliminary data.</text>
</comment>
<accession>A0A5N3XLT9</accession>
<dbReference type="EMBL" id="VCEB01000009">
    <property type="protein sequence ID" value="KAB0373425.1"/>
    <property type="molecule type" value="Genomic_DNA"/>
</dbReference>
<keyword evidence="2" id="KW-1185">Reference proteome</keyword>
<evidence type="ECO:0000313" key="2">
    <source>
        <dbReference type="Proteomes" id="UP000326062"/>
    </source>
</evidence>
<sequence length="51" mass="5947">MTYSADKIYIKKYIPSQANTAVFEAVLGPPPASLCHDLWWYNHIKSYEKEK</sequence>
<name>A0A5N3XLT9_MUNRE</name>
<evidence type="ECO:0000313" key="1">
    <source>
        <dbReference type="EMBL" id="KAB0373425.1"/>
    </source>
</evidence>
<organism evidence="1 2">
    <name type="scientific">Muntiacus reevesi</name>
    <name type="common">Reeves' muntjac</name>
    <name type="synonym">Cervus reevesi</name>
    <dbReference type="NCBI Taxonomy" id="9886"/>
    <lineage>
        <taxon>Eukaryota</taxon>
        <taxon>Metazoa</taxon>
        <taxon>Chordata</taxon>
        <taxon>Craniata</taxon>
        <taxon>Vertebrata</taxon>
        <taxon>Euteleostomi</taxon>
        <taxon>Mammalia</taxon>
        <taxon>Eutheria</taxon>
        <taxon>Laurasiatheria</taxon>
        <taxon>Artiodactyla</taxon>
        <taxon>Ruminantia</taxon>
        <taxon>Pecora</taxon>
        <taxon>Cervidae</taxon>
        <taxon>Muntiacinae</taxon>
        <taxon>Muntiacus</taxon>
    </lineage>
</organism>
<dbReference type="AlphaFoldDB" id="A0A5N3XLT9"/>
<gene>
    <name evidence="1" type="ORF">FD755_015084</name>
</gene>